<organism evidence="7 8">
    <name type="scientific">Oryctolagus cuniculus</name>
    <name type="common">Rabbit</name>
    <dbReference type="NCBI Taxonomy" id="9986"/>
    <lineage>
        <taxon>Eukaryota</taxon>
        <taxon>Metazoa</taxon>
        <taxon>Chordata</taxon>
        <taxon>Craniata</taxon>
        <taxon>Vertebrata</taxon>
        <taxon>Euteleostomi</taxon>
        <taxon>Mammalia</taxon>
        <taxon>Eutheria</taxon>
        <taxon>Euarchontoglires</taxon>
        <taxon>Glires</taxon>
        <taxon>Lagomorpha</taxon>
        <taxon>Leporidae</taxon>
        <taxon>Oryctolagus</taxon>
    </lineage>
</organism>
<reference evidence="7 8" key="1">
    <citation type="journal article" date="2011" name="Nature">
        <title>A high-resolution map of human evolutionary constraint using 29 mammals.</title>
        <authorList>
            <person name="Lindblad-Toh K."/>
            <person name="Garber M."/>
            <person name="Zuk O."/>
            <person name="Lin M.F."/>
            <person name="Parker B.J."/>
            <person name="Washietl S."/>
            <person name="Kheradpour P."/>
            <person name="Ernst J."/>
            <person name="Jordan G."/>
            <person name="Mauceli E."/>
            <person name="Ward L.D."/>
            <person name="Lowe C.B."/>
            <person name="Holloway A.K."/>
            <person name="Clamp M."/>
            <person name="Gnerre S."/>
            <person name="Alfoldi J."/>
            <person name="Beal K."/>
            <person name="Chang J."/>
            <person name="Clawson H."/>
            <person name="Cuff J."/>
            <person name="Di Palma F."/>
            <person name="Fitzgerald S."/>
            <person name="Flicek P."/>
            <person name="Guttman M."/>
            <person name="Hubisz M.J."/>
            <person name="Jaffe D.B."/>
            <person name="Jungreis I."/>
            <person name="Kent W.J."/>
            <person name="Kostka D."/>
            <person name="Lara M."/>
            <person name="Martins A.L."/>
            <person name="Massingham T."/>
            <person name="Moltke I."/>
            <person name="Raney B.J."/>
            <person name="Rasmussen M.D."/>
            <person name="Robinson J."/>
            <person name="Stark A."/>
            <person name="Vilella A.J."/>
            <person name="Wen J."/>
            <person name="Xie X."/>
            <person name="Zody M.C."/>
            <person name="Baldwin J."/>
            <person name="Bloom T."/>
            <person name="Chin C.W."/>
            <person name="Heiman D."/>
            <person name="Nicol R."/>
            <person name="Nusbaum C."/>
            <person name="Young S."/>
            <person name="Wilkinson J."/>
            <person name="Worley K.C."/>
            <person name="Kovar C.L."/>
            <person name="Muzny D.M."/>
            <person name="Gibbs R.A."/>
            <person name="Cree A."/>
            <person name="Dihn H.H."/>
            <person name="Fowler G."/>
            <person name="Jhangiani S."/>
            <person name="Joshi V."/>
            <person name="Lee S."/>
            <person name="Lewis L.R."/>
            <person name="Nazareth L.V."/>
            <person name="Okwuonu G."/>
            <person name="Santibanez J."/>
            <person name="Warren W.C."/>
            <person name="Mardis E.R."/>
            <person name="Weinstock G.M."/>
            <person name="Wilson R.K."/>
            <person name="Delehaunty K."/>
            <person name="Dooling D."/>
            <person name="Fronik C."/>
            <person name="Fulton L."/>
            <person name="Fulton B."/>
            <person name="Graves T."/>
            <person name="Minx P."/>
            <person name="Sodergren E."/>
            <person name="Birney E."/>
            <person name="Margulies E.H."/>
            <person name="Herrero J."/>
            <person name="Green E.D."/>
            <person name="Haussler D."/>
            <person name="Siepel A."/>
            <person name="Goldman N."/>
            <person name="Pollard K.S."/>
            <person name="Pedersen J.S."/>
            <person name="Lander E.S."/>
            <person name="Kellis M."/>
        </authorList>
    </citation>
    <scope>NUCLEOTIDE SEQUENCE [LARGE SCALE GENOMIC DNA]</scope>
    <source>
        <strain evidence="7 8">Thorbecke inbred</strain>
    </source>
</reference>
<proteinExistence type="inferred from homology"/>
<keyword evidence="3" id="KW-0963">Cytoplasm</keyword>
<dbReference type="InterPro" id="IPR042178">
    <property type="entry name" value="Serpin_sf_1"/>
</dbReference>
<evidence type="ECO:0000256" key="1">
    <source>
        <dbReference type="ARBA" id="ARBA00004496"/>
    </source>
</evidence>
<dbReference type="PANTHER" id="PTHR11461:SF186">
    <property type="entry name" value="SERPIN B4"/>
    <property type="match status" value="1"/>
</dbReference>
<comment type="similarity">
    <text evidence="2">Belongs to the serpin family. Ov-serpin subfamily.</text>
</comment>
<dbReference type="SMART" id="SM00093">
    <property type="entry name" value="SERPIN"/>
    <property type="match status" value="1"/>
</dbReference>
<dbReference type="FunFam" id="3.30.497.10:FF:000004">
    <property type="entry name" value="Serpin family B member 1"/>
    <property type="match status" value="1"/>
</dbReference>
<dbReference type="GeneTree" id="ENSGT00940000154520"/>
<evidence type="ECO:0000259" key="6">
    <source>
        <dbReference type="SMART" id="SM00093"/>
    </source>
</evidence>
<comment type="subcellular location">
    <subcellularLocation>
        <location evidence="1">Cytoplasm</location>
    </subcellularLocation>
</comment>
<keyword evidence="8" id="KW-1185">Reference proteome</keyword>
<dbReference type="EMBL" id="AAGW02050674">
    <property type="status" value="NOT_ANNOTATED_CDS"/>
    <property type="molecule type" value="Genomic_DNA"/>
</dbReference>
<evidence type="ECO:0000256" key="3">
    <source>
        <dbReference type="ARBA" id="ARBA00022490"/>
    </source>
</evidence>
<dbReference type="FunCoup" id="G1SZH3">
    <property type="interactions" value="55"/>
</dbReference>
<dbReference type="InterPro" id="IPR023795">
    <property type="entry name" value="Serpin_CS"/>
</dbReference>
<accession>G1SZH3</accession>
<dbReference type="InterPro" id="IPR023796">
    <property type="entry name" value="Serpin_dom"/>
</dbReference>
<dbReference type="InParanoid" id="G1SZH3"/>
<evidence type="ECO:0000313" key="8">
    <source>
        <dbReference type="Proteomes" id="UP000001811"/>
    </source>
</evidence>
<evidence type="ECO:0000313" key="7">
    <source>
        <dbReference type="Ensembl" id="ENSOCUP00000009073.2"/>
    </source>
</evidence>
<dbReference type="Gene3D" id="2.30.39.10">
    <property type="entry name" value="Alpha-1-antitrypsin, domain 1"/>
    <property type="match status" value="1"/>
</dbReference>
<gene>
    <name evidence="7" type="primary">LOC100339150</name>
</gene>
<keyword evidence="4" id="KW-0646">Protease inhibitor</keyword>
<dbReference type="OMA" id="KPTDAYQ"/>
<dbReference type="GeneID" id="100339150"/>
<dbReference type="STRING" id="9986.ENSOCUP00000009073"/>
<dbReference type="SMR" id="G1SZH3"/>
<dbReference type="PANTHER" id="PTHR11461">
    <property type="entry name" value="SERINE PROTEASE INHIBITOR, SERPIN"/>
    <property type="match status" value="1"/>
</dbReference>
<dbReference type="MEROPS" id="I04.008"/>
<reference evidence="7" key="3">
    <citation type="submission" date="2025-09" db="UniProtKB">
        <authorList>
            <consortium name="Ensembl"/>
        </authorList>
    </citation>
    <scope>IDENTIFICATION</scope>
    <source>
        <strain evidence="7">Thorbecke</strain>
    </source>
</reference>
<dbReference type="Bgee" id="ENSOCUG00000010529">
    <property type="expression patterns" value="Expressed in autopod skin and 1 other cell type or tissue"/>
</dbReference>
<dbReference type="HOGENOM" id="CLU_023330_0_2_1"/>
<dbReference type="GO" id="GO:0004867">
    <property type="term" value="F:serine-type endopeptidase inhibitor activity"/>
    <property type="evidence" value="ECO:0007669"/>
    <property type="project" value="UniProtKB-KW"/>
</dbReference>
<evidence type="ECO:0000256" key="4">
    <source>
        <dbReference type="ARBA" id="ARBA00022690"/>
    </source>
</evidence>
<dbReference type="KEGG" id="ocu:100339150"/>
<dbReference type="InterPro" id="IPR042185">
    <property type="entry name" value="Serpin_sf_2"/>
</dbReference>
<dbReference type="PaxDb" id="9986-ENSOCUP00000009073"/>
<protein>
    <recommendedName>
        <fullName evidence="6">Serpin domain-containing protein</fullName>
    </recommendedName>
</protein>
<dbReference type="GO" id="GO:0002020">
    <property type="term" value="F:protease binding"/>
    <property type="evidence" value="ECO:0007669"/>
    <property type="project" value="UniProtKB-ARBA"/>
</dbReference>
<dbReference type="Ensembl" id="ENSOCUT00000010528.4">
    <property type="protein sequence ID" value="ENSOCUP00000009073.2"/>
    <property type="gene ID" value="ENSOCUG00000010529.4"/>
</dbReference>
<dbReference type="PROSITE" id="PS00284">
    <property type="entry name" value="SERPIN"/>
    <property type="match status" value="1"/>
</dbReference>
<keyword evidence="5" id="KW-0722">Serine protease inhibitor</keyword>
<dbReference type="Proteomes" id="UP000001811">
    <property type="component" value="Chromosome 9"/>
</dbReference>
<dbReference type="InterPro" id="IPR036186">
    <property type="entry name" value="Serpin_sf"/>
</dbReference>
<dbReference type="Pfam" id="PF00079">
    <property type="entry name" value="Serpin"/>
    <property type="match status" value="1"/>
</dbReference>
<dbReference type="SUPFAM" id="SSF56574">
    <property type="entry name" value="Serpins"/>
    <property type="match status" value="1"/>
</dbReference>
<name>G1SZH3_RABIT</name>
<sequence>MSSLSKAYIQPTLDLFQLLGKSKEENVFYSPFSIISALSMLFLGTRENTAQQIAKVLHLQEDTENTKDTASTHHVERSENVHLQFQKLLNELNKPTDAYELKIANKFYGEKTFPFLQEYLDDINKYYLANAESVDFANAAEESQKKINSWVESQTNGKIKNLFPSGTLNSTTILVLVNAIYFKGEWDEKFNKEKTKEDKFWLNKNTSKPVQMMKQRNHFNFALLEDVQAKILEIPYKGKDLSMIVLLPNEIDGLQKLEEQLTAEKLIKWMSSQNMKKTYVKLHLPKFKIEEKYELSSVLEAMGVVDAFSPQNANLSGMSEHQGLVVSKVLHKSFVELAEEGTEAAAATGMVIRMTSAQMHEEFFCDHPFLFLIKQNKTNSILFFGRFSSP</sequence>
<evidence type="ECO:0000256" key="5">
    <source>
        <dbReference type="ARBA" id="ARBA00022900"/>
    </source>
</evidence>
<dbReference type="OrthoDB" id="671595at2759"/>
<evidence type="ECO:0000256" key="2">
    <source>
        <dbReference type="ARBA" id="ARBA00006426"/>
    </source>
</evidence>
<dbReference type="Gene3D" id="3.30.497.10">
    <property type="entry name" value="Antithrombin, subunit I, domain 2"/>
    <property type="match status" value="1"/>
</dbReference>
<dbReference type="eggNOG" id="KOG2392">
    <property type="taxonomic scope" value="Eukaryota"/>
</dbReference>
<dbReference type="FunFam" id="2.30.39.10:FF:000071">
    <property type="entry name" value="Serpin B3"/>
    <property type="match status" value="1"/>
</dbReference>
<dbReference type="InterPro" id="IPR000215">
    <property type="entry name" value="Serpin_fam"/>
</dbReference>
<feature type="domain" description="Serpin" evidence="6">
    <location>
        <begin position="13"/>
        <end position="390"/>
    </location>
</feature>
<reference evidence="7" key="2">
    <citation type="submission" date="2025-08" db="UniProtKB">
        <authorList>
            <consortium name="Ensembl"/>
        </authorList>
    </citation>
    <scope>IDENTIFICATION</scope>
    <source>
        <strain evidence="7">Thorbecke</strain>
    </source>
</reference>
<dbReference type="AlphaFoldDB" id="G1SZH3"/>
<dbReference type="GO" id="GO:0005615">
    <property type="term" value="C:extracellular space"/>
    <property type="evidence" value="ECO:0007669"/>
    <property type="project" value="InterPro"/>
</dbReference>
<dbReference type="GO" id="GO:0005829">
    <property type="term" value="C:cytosol"/>
    <property type="evidence" value="ECO:0007669"/>
    <property type="project" value="UniProtKB-ARBA"/>
</dbReference>